<name>A0ABP6SP54_9ACTN</name>
<keyword evidence="3" id="KW-1185">Reference proteome</keyword>
<gene>
    <name evidence="2" type="ORF">GCM10020367_72060</name>
</gene>
<proteinExistence type="predicted"/>
<feature type="region of interest" description="Disordered" evidence="1">
    <location>
        <begin position="214"/>
        <end position="263"/>
    </location>
</feature>
<dbReference type="Proteomes" id="UP001499990">
    <property type="component" value="Unassembled WGS sequence"/>
</dbReference>
<accession>A0ABP6SP54</accession>
<sequence length="263" mass="28966">MNVEQAAQALVFAAPPGLDDQVRMRRAHAVAARHLQVTPAGAEVWGWQGHTLGRRAGTSWLRVVSTPADRQGGRLWEGTALADALVHPSVPRPRLRGLLDWTCGEHAYRAELTEYVTVPLLTNGSPVLDRDVTLPDTWWNDLRTALTTLATVPTDREAVRQRWIDRNFRRFLGIDPIQIRDYTTGHADLHWANLTAAPLVILDWEGWGRYRWATSSTRPPDGPGNSSPSDSSSRRAAEASTPTSPHSSPNAPNHLTDAPVPAP</sequence>
<evidence type="ECO:0000313" key="3">
    <source>
        <dbReference type="Proteomes" id="UP001499990"/>
    </source>
</evidence>
<evidence type="ECO:0000313" key="2">
    <source>
        <dbReference type="EMBL" id="GAA3381312.1"/>
    </source>
</evidence>
<reference evidence="3" key="1">
    <citation type="journal article" date="2019" name="Int. J. Syst. Evol. Microbiol.">
        <title>The Global Catalogue of Microorganisms (GCM) 10K type strain sequencing project: providing services to taxonomists for standard genome sequencing and annotation.</title>
        <authorList>
            <consortium name="The Broad Institute Genomics Platform"/>
            <consortium name="The Broad Institute Genome Sequencing Center for Infectious Disease"/>
            <person name="Wu L."/>
            <person name="Ma J."/>
        </authorList>
    </citation>
    <scope>NUCLEOTIDE SEQUENCE [LARGE SCALE GENOMIC DNA]</scope>
    <source>
        <strain evidence="3">JCM 9651</strain>
    </source>
</reference>
<protein>
    <recommendedName>
        <fullName evidence="4">Aminoglycoside phosphotransferase domain-containing protein</fullName>
    </recommendedName>
</protein>
<comment type="caution">
    <text evidence="2">The sequence shown here is derived from an EMBL/GenBank/DDBJ whole genome shotgun (WGS) entry which is preliminary data.</text>
</comment>
<dbReference type="RefSeq" id="WP_345045845.1">
    <property type="nucleotide sequence ID" value="NZ_BAAAYL010000004.1"/>
</dbReference>
<evidence type="ECO:0000256" key="1">
    <source>
        <dbReference type="SAM" id="MobiDB-lite"/>
    </source>
</evidence>
<dbReference type="EMBL" id="BAAAYL010000004">
    <property type="protein sequence ID" value="GAA3381312.1"/>
    <property type="molecule type" value="Genomic_DNA"/>
</dbReference>
<evidence type="ECO:0008006" key="4">
    <source>
        <dbReference type="Google" id="ProtNLM"/>
    </source>
</evidence>
<organism evidence="2 3">
    <name type="scientific">Streptomyces sannanensis</name>
    <dbReference type="NCBI Taxonomy" id="285536"/>
    <lineage>
        <taxon>Bacteria</taxon>
        <taxon>Bacillati</taxon>
        <taxon>Actinomycetota</taxon>
        <taxon>Actinomycetes</taxon>
        <taxon>Kitasatosporales</taxon>
        <taxon>Streptomycetaceae</taxon>
        <taxon>Streptomyces</taxon>
    </lineage>
</organism>